<proteinExistence type="predicted"/>
<accession>A0A518IVU3</accession>
<sequence length="61" mass="6768">MLYFVLLEDEGYSLIKKIAGYHPLHGVRVITIAAADSDDDALRESRTINSRQTTESSLKSA</sequence>
<organism evidence="1 2">
    <name type="scientific">Rosistilla oblonga</name>
    <dbReference type="NCBI Taxonomy" id="2527990"/>
    <lineage>
        <taxon>Bacteria</taxon>
        <taxon>Pseudomonadati</taxon>
        <taxon>Planctomycetota</taxon>
        <taxon>Planctomycetia</taxon>
        <taxon>Pirellulales</taxon>
        <taxon>Pirellulaceae</taxon>
        <taxon>Rosistilla</taxon>
    </lineage>
</organism>
<protein>
    <submittedName>
        <fullName evidence="1">Uncharacterized protein</fullName>
    </submittedName>
</protein>
<evidence type="ECO:0000313" key="1">
    <source>
        <dbReference type="EMBL" id="QDV57212.1"/>
    </source>
</evidence>
<dbReference type="Proteomes" id="UP000316770">
    <property type="component" value="Chromosome"/>
</dbReference>
<keyword evidence="2" id="KW-1185">Reference proteome</keyword>
<dbReference type="EMBL" id="CP036318">
    <property type="protein sequence ID" value="QDV57212.1"/>
    <property type="molecule type" value="Genomic_DNA"/>
</dbReference>
<dbReference type="RefSeq" id="WP_197451389.1">
    <property type="nucleotide sequence ID" value="NZ_CP036292.1"/>
</dbReference>
<gene>
    <name evidence="1" type="ORF">Mal33_32160</name>
</gene>
<name>A0A518IVU3_9BACT</name>
<reference evidence="1 2" key="1">
    <citation type="submission" date="2019-02" db="EMBL/GenBank/DDBJ databases">
        <title>Deep-cultivation of Planctomycetes and their phenomic and genomic characterization uncovers novel biology.</title>
        <authorList>
            <person name="Wiegand S."/>
            <person name="Jogler M."/>
            <person name="Boedeker C."/>
            <person name="Pinto D."/>
            <person name="Vollmers J."/>
            <person name="Rivas-Marin E."/>
            <person name="Kohn T."/>
            <person name="Peeters S.H."/>
            <person name="Heuer A."/>
            <person name="Rast P."/>
            <person name="Oberbeckmann S."/>
            <person name="Bunk B."/>
            <person name="Jeske O."/>
            <person name="Meyerdierks A."/>
            <person name="Storesund J.E."/>
            <person name="Kallscheuer N."/>
            <person name="Luecker S."/>
            <person name="Lage O.M."/>
            <person name="Pohl T."/>
            <person name="Merkel B.J."/>
            <person name="Hornburger P."/>
            <person name="Mueller R.-W."/>
            <person name="Bruemmer F."/>
            <person name="Labrenz M."/>
            <person name="Spormann A.M."/>
            <person name="Op den Camp H."/>
            <person name="Overmann J."/>
            <person name="Amann R."/>
            <person name="Jetten M.S.M."/>
            <person name="Mascher T."/>
            <person name="Medema M.H."/>
            <person name="Devos D.P."/>
            <person name="Kaster A.-K."/>
            <person name="Ovreas L."/>
            <person name="Rohde M."/>
            <person name="Galperin M.Y."/>
            <person name="Jogler C."/>
        </authorList>
    </citation>
    <scope>NUCLEOTIDE SEQUENCE [LARGE SCALE GENOMIC DNA]</scope>
    <source>
        <strain evidence="1 2">Mal33</strain>
    </source>
</reference>
<evidence type="ECO:0000313" key="2">
    <source>
        <dbReference type="Proteomes" id="UP000316770"/>
    </source>
</evidence>
<dbReference type="AlphaFoldDB" id="A0A518IVU3"/>